<dbReference type="RefSeq" id="WP_153818554.1">
    <property type="nucleotide sequence ID" value="NZ_WJIE01000002.1"/>
</dbReference>
<organism evidence="1 2">
    <name type="scientific">Polyangium spumosum</name>
    <dbReference type="NCBI Taxonomy" id="889282"/>
    <lineage>
        <taxon>Bacteria</taxon>
        <taxon>Pseudomonadati</taxon>
        <taxon>Myxococcota</taxon>
        <taxon>Polyangia</taxon>
        <taxon>Polyangiales</taxon>
        <taxon>Polyangiaceae</taxon>
        <taxon>Polyangium</taxon>
    </lineage>
</organism>
<proteinExistence type="predicted"/>
<name>A0A6N7PNG1_9BACT</name>
<dbReference type="GO" id="GO:0003677">
    <property type="term" value="F:DNA binding"/>
    <property type="evidence" value="ECO:0007669"/>
    <property type="project" value="InterPro"/>
</dbReference>
<dbReference type="InterPro" id="IPR010982">
    <property type="entry name" value="Lambda_DNA-bd_dom_sf"/>
</dbReference>
<reference evidence="1 2" key="1">
    <citation type="submission" date="2019-10" db="EMBL/GenBank/DDBJ databases">
        <title>A soil myxobacterium in the family Polyangiaceae.</title>
        <authorList>
            <person name="Li Y."/>
            <person name="Wang J."/>
        </authorList>
    </citation>
    <scope>NUCLEOTIDE SEQUENCE [LARGE SCALE GENOMIC DNA]</scope>
    <source>
        <strain evidence="1 2">DSM 14734</strain>
    </source>
</reference>
<accession>A0A6N7PNG1</accession>
<evidence type="ECO:0008006" key="3">
    <source>
        <dbReference type="Google" id="ProtNLM"/>
    </source>
</evidence>
<dbReference type="AlphaFoldDB" id="A0A6N7PNG1"/>
<evidence type="ECO:0000313" key="2">
    <source>
        <dbReference type="Proteomes" id="UP000440224"/>
    </source>
</evidence>
<comment type="caution">
    <text evidence="1">The sequence shown here is derived from an EMBL/GenBank/DDBJ whole genome shotgun (WGS) entry which is preliminary data.</text>
</comment>
<dbReference type="Proteomes" id="UP000440224">
    <property type="component" value="Unassembled WGS sequence"/>
</dbReference>
<sequence length="84" mass="9202">MSLPDIDPPSVPAVLSDEQNARVRARLERFARGTSVRLAARALGYSRRYMQAVIAGEIRASVHFAAQVARVTRIDLDALIGRPS</sequence>
<dbReference type="EMBL" id="WJIE01000002">
    <property type="protein sequence ID" value="MRG91665.1"/>
    <property type="molecule type" value="Genomic_DNA"/>
</dbReference>
<protein>
    <recommendedName>
        <fullName evidence="3">Helix-turn-helix domain-containing protein</fullName>
    </recommendedName>
</protein>
<dbReference type="SUPFAM" id="SSF47413">
    <property type="entry name" value="lambda repressor-like DNA-binding domains"/>
    <property type="match status" value="1"/>
</dbReference>
<evidence type="ECO:0000313" key="1">
    <source>
        <dbReference type="EMBL" id="MRG91665.1"/>
    </source>
</evidence>
<keyword evidence="2" id="KW-1185">Reference proteome</keyword>
<gene>
    <name evidence="1" type="ORF">GF068_06965</name>
</gene>